<sequence>MLSFIKTILSHTKNTFMKSVVQIPFFYILLLLLFIISALNIRSEYALLGWDNYSSFLNIDSNTLRSLFSTWREYRGLGVVSDAEVTDIWRNIYYLLGQHIIPNNLLEQLYYLFSLNVGMILMYKLASYIFTKANKDKKLSRYTDVFSFIASLFYLFNINTLSVFYFPMLMFVSRFFALPTTVYVVLKFIHERTISIPKSALYIGLLFISSIAYIVPTIFITMMIVLSMIAFSHRKNLIRSCIVLGIFVIINSYWLFPFINYTIQKSEDIKHASTFVRMNEDFLNKNESYYNIERSVLMVPQFYDMRYVESATSELKMYHPLFEQYAKSSISLEKGILWLFPVLYIFGCGILILKSIRSSQWLWIPGTVLTFVFLSMNEFGLLGFLYNLLSKNIPLFEVVFRFGDTKFHSIIAFAGSIAAAYAIVQIAVWIGRLISTIDKKKIVAVVALLILVPNAYVYRGYFEGQLIGFYMYNQIPEAYSQISKRINSDPQEGRVVHFPIDKTGYWKSYSWGYFGSAFLQYMLEKPLIDKTFEPASIENWSIIERMSDLQSDIQSITDEKEQMTRATQMYELLSMADIRYVILDGTISARVSSRGIDVWDTTNYPNSEKMTEFMEQAGPKYTSSDRVSDRCCRNPKYYFMGVVAPNWYELFRSYHPKRCGKCNAFSVSWKYINVYS</sequence>
<feature type="transmembrane region" description="Helical" evidence="1">
    <location>
        <begin position="362"/>
        <end position="389"/>
    </location>
</feature>
<dbReference type="Proteomes" id="UP000034471">
    <property type="component" value="Unassembled WGS sequence"/>
</dbReference>
<proteinExistence type="predicted"/>
<reference evidence="2 3" key="1">
    <citation type="journal article" date="2015" name="Nature">
        <title>rRNA introns, odd ribosomes, and small enigmatic genomes across a large radiation of phyla.</title>
        <authorList>
            <person name="Brown C.T."/>
            <person name="Hug L.A."/>
            <person name="Thomas B.C."/>
            <person name="Sharon I."/>
            <person name="Castelle C.J."/>
            <person name="Singh A."/>
            <person name="Wilkins M.J."/>
            <person name="Williams K.H."/>
            <person name="Banfield J.F."/>
        </authorList>
    </citation>
    <scope>NUCLEOTIDE SEQUENCE [LARGE SCALE GENOMIC DNA]</scope>
</reference>
<protein>
    <recommendedName>
        <fullName evidence="4">Glycosyltransferase RgtA/B/C/D-like domain-containing protein</fullName>
    </recommendedName>
</protein>
<evidence type="ECO:0000256" key="1">
    <source>
        <dbReference type="SAM" id="Phobius"/>
    </source>
</evidence>
<feature type="transmembrane region" description="Helical" evidence="1">
    <location>
        <begin position="20"/>
        <end position="41"/>
    </location>
</feature>
<feature type="transmembrane region" description="Helical" evidence="1">
    <location>
        <begin position="336"/>
        <end position="356"/>
    </location>
</feature>
<feature type="transmembrane region" description="Helical" evidence="1">
    <location>
        <begin position="109"/>
        <end position="130"/>
    </location>
</feature>
<name>A0A0G0H3V6_9BACT</name>
<keyword evidence="1" id="KW-0812">Transmembrane</keyword>
<feature type="transmembrane region" description="Helical" evidence="1">
    <location>
        <begin position="237"/>
        <end position="256"/>
    </location>
</feature>
<organism evidence="2 3">
    <name type="scientific">Candidatus Roizmanbacteria bacterium GW2011_GWA2_37_7</name>
    <dbReference type="NCBI Taxonomy" id="1618481"/>
    <lineage>
        <taxon>Bacteria</taxon>
        <taxon>Candidatus Roizmaniibacteriota</taxon>
    </lineage>
</organism>
<accession>A0A0G0H3V6</accession>
<feature type="transmembrane region" description="Helical" evidence="1">
    <location>
        <begin position="201"/>
        <end position="231"/>
    </location>
</feature>
<keyword evidence="1" id="KW-1133">Transmembrane helix</keyword>
<evidence type="ECO:0000313" key="2">
    <source>
        <dbReference type="EMBL" id="KKQ36842.1"/>
    </source>
</evidence>
<dbReference type="EMBL" id="LBTJ01000053">
    <property type="protein sequence ID" value="KKQ36842.1"/>
    <property type="molecule type" value="Genomic_DNA"/>
</dbReference>
<keyword evidence="1" id="KW-0472">Membrane</keyword>
<dbReference type="AlphaFoldDB" id="A0A0G0H3V6"/>
<dbReference type="STRING" id="1618481.US54_C0053G0008"/>
<feature type="transmembrane region" description="Helical" evidence="1">
    <location>
        <begin position="442"/>
        <end position="462"/>
    </location>
</feature>
<gene>
    <name evidence="2" type="ORF">US54_C0053G0008</name>
</gene>
<feature type="transmembrane region" description="Helical" evidence="1">
    <location>
        <begin position="410"/>
        <end position="430"/>
    </location>
</feature>
<comment type="caution">
    <text evidence="2">The sequence shown here is derived from an EMBL/GenBank/DDBJ whole genome shotgun (WGS) entry which is preliminary data.</text>
</comment>
<evidence type="ECO:0008006" key="4">
    <source>
        <dbReference type="Google" id="ProtNLM"/>
    </source>
</evidence>
<feature type="transmembrane region" description="Helical" evidence="1">
    <location>
        <begin position="142"/>
        <end position="165"/>
    </location>
</feature>
<evidence type="ECO:0000313" key="3">
    <source>
        <dbReference type="Proteomes" id="UP000034471"/>
    </source>
</evidence>